<evidence type="ECO:0000313" key="3">
    <source>
        <dbReference type="Proteomes" id="UP001162131"/>
    </source>
</evidence>
<dbReference type="Proteomes" id="UP001162131">
    <property type="component" value="Unassembled WGS sequence"/>
</dbReference>
<proteinExistence type="predicted"/>
<name>A0AAU9JD64_9CILI</name>
<dbReference type="AlphaFoldDB" id="A0AAU9JD64"/>
<gene>
    <name evidence="2" type="ORF">BSTOLATCC_MIC24185</name>
</gene>
<feature type="region of interest" description="Disordered" evidence="1">
    <location>
        <begin position="82"/>
        <end position="135"/>
    </location>
</feature>
<reference evidence="2" key="1">
    <citation type="submission" date="2021-09" db="EMBL/GenBank/DDBJ databases">
        <authorList>
            <consortium name="AG Swart"/>
            <person name="Singh M."/>
            <person name="Singh A."/>
            <person name="Seah K."/>
            <person name="Emmerich C."/>
        </authorList>
    </citation>
    <scope>NUCLEOTIDE SEQUENCE</scope>
    <source>
        <strain evidence="2">ATCC30299</strain>
    </source>
</reference>
<keyword evidence="3" id="KW-1185">Reference proteome</keyword>
<dbReference type="EMBL" id="CAJZBQ010000023">
    <property type="protein sequence ID" value="CAG9319634.1"/>
    <property type="molecule type" value="Genomic_DNA"/>
</dbReference>
<feature type="compositionally biased region" description="Basic and acidic residues" evidence="1">
    <location>
        <begin position="84"/>
        <end position="100"/>
    </location>
</feature>
<organism evidence="2 3">
    <name type="scientific">Blepharisma stoltei</name>
    <dbReference type="NCBI Taxonomy" id="1481888"/>
    <lineage>
        <taxon>Eukaryota</taxon>
        <taxon>Sar</taxon>
        <taxon>Alveolata</taxon>
        <taxon>Ciliophora</taxon>
        <taxon>Postciliodesmatophora</taxon>
        <taxon>Heterotrichea</taxon>
        <taxon>Heterotrichida</taxon>
        <taxon>Blepharismidae</taxon>
        <taxon>Blepharisma</taxon>
    </lineage>
</organism>
<feature type="compositionally biased region" description="Acidic residues" evidence="1">
    <location>
        <begin position="101"/>
        <end position="110"/>
    </location>
</feature>
<comment type="caution">
    <text evidence="2">The sequence shown here is derived from an EMBL/GenBank/DDBJ whole genome shotgun (WGS) entry which is preliminary data.</text>
</comment>
<sequence>MKFQSKYEALKSKYDELYDDAKKKGAEFSKIKKEENALKVSIALKKLQLKREFRNSERKIKGWVMESWEKELEKGWKCFTVPEEPEKKREPSPKIVPEKEERDEEEDSDIEREIQIMMKNSSRSRRMKQNMAWVP</sequence>
<evidence type="ECO:0000313" key="2">
    <source>
        <dbReference type="EMBL" id="CAG9319634.1"/>
    </source>
</evidence>
<protein>
    <submittedName>
        <fullName evidence="2">Uncharacterized protein</fullName>
    </submittedName>
</protein>
<accession>A0AAU9JD64</accession>
<evidence type="ECO:0000256" key="1">
    <source>
        <dbReference type="SAM" id="MobiDB-lite"/>
    </source>
</evidence>